<name>D6PBW0_9ARCH</name>
<accession>D6PBW0</accession>
<dbReference type="EMBL" id="GU942970">
    <property type="protein sequence ID" value="ADD93211.1"/>
    <property type="molecule type" value="Genomic_DNA"/>
</dbReference>
<sequence>MGSKKEGAQRVLDAHASSLKVKGRLLPVAVGILVIGLVVAYLTRWEFGLATVLLCGLLFQYAVERMDALLEASIANGLKDMGWEQPDELDEETLSKIRTIAEK</sequence>
<reference evidence="2" key="1">
    <citation type="journal article" date="2010" name="ISME J.">
        <title>Metagenome of the Mediterranean deep chlorophyll maximum studied by direct and fosmid library 454 pyrosequencing.</title>
        <authorList>
            <person name="Ghai R."/>
            <person name="Martin-Cuadrado A.B."/>
            <person name="Molto A.G."/>
            <person name="Heredia I.G."/>
            <person name="Cabrera R."/>
            <person name="Martin J."/>
            <person name="Verdu M."/>
            <person name="Deschamps P."/>
            <person name="Moreira D."/>
            <person name="Lopez-Garcia P."/>
            <person name="Mira A."/>
            <person name="Rodriguez-Valera F."/>
        </authorList>
    </citation>
    <scope>NUCLEOTIDE SEQUENCE</scope>
</reference>
<evidence type="ECO:0000313" key="2">
    <source>
        <dbReference type="EMBL" id="ADD93211.1"/>
    </source>
</evidence>
<organism evidence="2">
    <name type="scientific">uncultured archaeon MedDCM-OCT-S08-C282</name>
    <dbReference type="NCBI Taxonomy" id="743096"/>
    <lineage>
        <taxon>Archaea</taxon>
        <taxon>environmental samples</taxon>
    </lineage>
</organism>
<proteinExistence type="predicted"/>
<keyword evidence="1" id="KW-1133">Transmembrane helix</keyword>
<dbReference type="AlphaFoldDB" id="D6PBW0"/>
<feature type="transmembrane region" description="Helical" evidence="1">
    <location>
        <begin position="21"/>
        <end position="41"/>
    </location>
</feature>
<evidence type="ECO:0000256" key="1">
    <source>
        <dbReference type="SAM" id="Phobius"/>
    </source>
</evidence>
<keyword evidence="1" id="KW-0812">Transmembrane</keyword>
<keyword evidence="1" id="KW-0472">Membrane</keyword>
<protein>
    <submittedName>
        <fullName evidence="2">Uncharacterized protein</fullName>
    </submittedName>
</protein>